<evidence type="ECO:0000313" key="1">
    <source>
        <dbReference type="EMBL" id="DAE29833.1"/>
    </source>
</evidence>
<name>A0A8S5RFI0_9VIRU</name>
<dbReference type="EMBL" id="BK059100">
    <property type="protein sequence ID" value="DAE29833.1"/>
    <property type="molecule type" value="Genomic_DNA"/>
</dbReference>
<organism evidence="1">
    <name type="scientific">virus sp. ctqEG8</name>
    <dbReference type="NCBI Taxonomy" id="2827998"/>
    <lineage>
        <taxon>Viruses</taxon>
    </lineage>
</organism>
<reference evidence="1" key="1">
    <citation type="journal article" date="2021" name="Proc. Natl. Acad. Sci. U.S.A.">
        <title>A Catalog of Tens of Thousands of Viruses from Human Metagenomes Reveals Hidden Associations with Chronic Diseases.</title>
        <authorList>
            <person name="Tisza M.J."/>
            <person name="Buck C.B."/>
        </authorList>
    </citation>
    <scope>NUCLEOTIDE SEQUENCE</scope>
    <source>
        <strain evidence="1">CtqEG8</strain>
    </source>
</reference>
<sequence>MGGWVKHVCGYCGVKTSPVVVHNKEVQQAWYKDPQFDYLCRNCYNRLNRTGDIMLKRERREIEEATMLRKANLKLKPHGWECESMKTNLCKADGVLYAIKYKLKCRHCGKQIMWTKDLDSFLRSKECICECKFIPWAFEHDAFPKHGNGSWQKIAKALVENPNANQSDIARELGLSRQRIEQVRTSLRATYMLDMKRTYGEIAKAVMDNGKA</sequence>
<proteinExistence type="predicted"/>
<accession>A0A8S5RFI0</accession>
<protein>
    <submittedName>
        <fullName evidence="1">Uncharacterized protein</fullName>
    </submittedName>
</protein>